<dbReference type="PANTHER" id="PTHR47643:SF2">
    <property type="entry name" value="TPR DOMAIN PROTEIN (AFU_ORTHOLOGUE AFUA_5G12710)"/>
    <property type="match status" value="1"/>
</dbReference>
<dbReference type="SMART" id="SM00317">
    <property type="entry name" value="SET"/>
    <property type="match status" value="1"/>
</dbReference>
<dbReference type="Gene3D" id="1.25.40.10">
    <property type="entry name" value="Tetratricopeptide repeat domain"/>
    <property type="match status" value="1"/>
</dbReference>
<evidence type="ECO:0000256" key="2">
    <source>
        <dbReference type="SAM" id="MobiDB-lite"/>
    </source>
</evidence>
<feature type="compositionally biased region" description="Basic and acidic residues" evidence="2">
    <location>
        <begin position="28"/>
        <end position="43"/>
    </location>
</feature>
<feature type="region of interest" description="Disordered" evidence="2">
    <location>
        <begin position="28"/>
        <end position="48"/>
    </location>
</feature>
<dbReference type="Pfam" id="PF00856">
    <property type="entry name" value="SET"/>
    <property type="match status" value="1"/>
</dbReference>
<sequence length="652" mass="72795">MASQDRGNTIYLTEQEAERIRKRAKERAEKCSEVKNNEREPREATPSIQQATGASLMADMGGAPDPDMIQAQGGTLPAVILDQPYPPCTVSLDELEPMSITDLKMETRHRGKKLAIKRASPVVGLAVRSWCMVQDEDGKETERLEFGLHKLRHAEEVLELTKFFVIKEPYFTMTDQGEATIRIDHPSDLVSLTEEIAENEIKDATAAEKAATRCKNKGNAALKEQDLPEAFARYSEGLKIATEHSISGLARDIARNRAHVSLLLGQLDGVLEDAKASLIREEDARSKDLDSKAYFRAGSAAYSLGQYPLAKKLFEEQQKLTPGDKDGKTYLKRITARQREQESGTHDFTKMRVNLTKARSRVDVATFTGNTEIKDSNSMGRGLFATRNMAADELIMCEKAFCVVWGHDREAMTAMTYDPRDDRIRVSPIGLSKAIVQKLLSNPSQIPPVMQLHSDHQRDEQAIYSTHDGPVVDVFRVHDIMSRNAFGPGTQFGEAGARNASTGLWLHAAYINHSCVPNARKEYIGDVMLVRATRAITAGEQIFHAYDQSSDYDARRAALMTTWGFACACALCEAETSESKDTRAKREELRGEADAFVAREHWANAKRLSIVKAQRLARGIEETYSKERYEGLPKLAARSIQEWLAKAKTRKL</sequence>
<proteinExistence type="predicted"/>
<evidence type="ECO:0000313" key="4">
    <source>
        <dbReference type="EMBL" id="KAF1916621.1"/>
    </source>
</evidence>
<dbReference type="SUPFAM" id="SSF48452">
    <property type="entry name" value="TPR-like"/>
    <property type="match status" value="1"/>
</dbReference>
<dbReference type="InterPro" id="IPR053209">
    <property type="entry name" value="Gramillin-biosynth_MTr"/>
</dbReference>
<gene>
    <name evidence="4" type="ORF">BDU57DRAFT_497419</name>
</gene>
<dbReference type="EMBL" id="ML979135">
    <property type="protein sequence ID" value="KAF1916621.1"/>
    <property type="molecule type" value="Genomic_DNA"/>
</dbReference>
<name>A0A6A5QLH4_AMPQU</name>
<dbReference type="PROSITE" id="PS50005">
    <property type="entry name" value="TPR"/>
    <property type="match status" value="1"/>
</dbReference>
<dbReference type="OrthoDB" id="438641at2759"/>
<dbReference type="InterPro" id="IPR019734">
    <property type="entry name" value="TPR_rpt"/>
</dbReference>
<dbReference type="InterPro" id="IPR011990">
    <property type="entry name" value="TPR-like_helical_dom_sf"/>
</dbReference>
<dbReference type="SUPFAM" id="SSF82199">
    <property type="entry name" value="SET domain"/>
    <property type="match status" value="1"/>
</dbReference>
<organism evidence="4 5">
    <name type="scientific">Ampelomyces quisqualis</name>
    <name type="common">Powdery mildew agent</name>
    <dbReference type="NCBI Taxonomy" id="50730"/>
    <lineage>
        <taxon>Eukaryota</taxon>
        <taxon>Fungi</taxon>
        <taxon>Dikarya</taxon>
        <taxon>Ascomycota</taxon>
        <taxon>Pezizomycotina</taxon>
        <taxon>Dothideomycetes</taxon>
        <taxon>Pleosporomycetidae</taxon>
        <taxon>Pleosporales</taxon>
        <taxon>Pleosporineae</taxon>
        <taxon>Phaeosphaeriaceae</taxon>
        <taxon>Ampelomyces</taxon>
    </lineage>
</organism>
<dbReference type="CDD" id="cd20071">
    <property type="entry name" value="SET_SMYD"/>
    <property type="match status" value="1"/>
</dbReference>
<protein>
    <recommendedName>
        <fullName evidence="3">SET domain-containing protein</fullName>
    </recommendedName>
</protein>
<feature type="repeat" description="TPR" evidence="1">
    <location>
        <begin position="291"/>
        <end position="324"/>
    </location>
</feature>
<reference evidence="4" key="1">
    <citation type="journal article" date="2020" name="Stud. Mycol.">
        <title>101 Dothideomycetes genomes: a test case for predicting lifestyles and emergence of pathogens.</title>
        <authorList>
            <person name="Haridas S."/>
            <person name="Albert R."/>
            <person name="Binder M."/>
            <person name="Bloem J."/>
            <person name="Labutti K."/>
            <person name="Salamov A."/>
            <person name="Andreopoulos B."/>
            <person name="Baker S."/>
            <person name="Barry K."/>
            <person name="Bills G."/>
            <person name="Bluhm B."/>
            <person name="Cannon C."/>
            <person name="Castanera R."/>
            <person name="Culley D."/>
            <person name="Daum C."/>
            <person name="Ezra D."/>
            <person name="Gonzalez J."/>
            <person name="Henrissat B."/>
            <person name="Kuo A."/>
            <person name="Liang C."/>
            <person name="Lipzen A."/>
            <person name="Lutzoni F."/>
            <person name="Magnuson J."/>
            <person name="Mondo S."/>
            <person name="Nolan M."/>
            <person name="Ohm R."/>
            <person name="Pangilinan J."/>
            <person name="Park H.-J."/>
            <person name="Ramirez L."/>
            <person name="Alfaro M."/>
            <person name="Sun H."/>
            <person name="Tritt A."/>
            <person name="Yoshinaga Y."/>
            <person name="Zwiers L.-H."/>
            <person name="Turgeon B."/>
            <person name="Goodwin S."/>
            <person name="Spatafora J."/>
            <person name="Crous P."/>
            <person name="Grigoriev I."/>
        </authorList>
    </citation>
    <scope>NUCLEOTIDE SEQUENCE</scope>
    <source>
        <strain evidence="4">HMLAC05119</strain>
    </source>
</reference>
<keyword evidence="5" id="KW-1185">Reference proteome</keyword>
<feature type="domain" description="SET" evidence="3">
    <location>
        <begin position="360"/>
        <end position="547"/>
    </location>
</feature>
<accession>A0A6A5QLH4</accession>
<dbReference type="InterPro" id="IPR001214">
    <property type="entry name" value="SET_dom"/>
</dbReference>
<dbReference type="Proteomes" id="UP000800096">
    <property type="component" value="Unassembled WGS sequence"/>
</dbReference>
<keyword evidence="1" id="KW-0802">TPR repeat</keyword>
<evidence type="ECO:0000259" key="3">
    <source>
        <dbReference type="PROSITE" id="PS50280"/>
    </source>
</evidence>
<dbReference type="AlphaFoldDB" id="A0A6A5QLH4"/>
<evidence type="ECO:0000313" key="5">
    <source>
        <dbReference type="Proteomes" id="UP000800096"/>
    </source>
</evidence>
<dbReference type="InterPro" id="IPR046341">
    <property type="entry name" value="SET_dom_sf"/>
</dbReference>
<dbReference type="PROSITE" id="PS50280">
    <property type="entry name" value="SET"/>
    <property type="match status" value="1"/>
</dbReference>
<dbReference type="PANTHER" id="PTHR47643">
    <property type="entry name" value="TPR DOMAIN PROTEIN (AFU_ORTHOLOGUE AFUA_5G12710)"/>
    <property type="match status" value="1"/>
</dbReference>
<dbReference type="SMART" id="SM00028">
    <property type="entry name" value="TPR"/>
    <property type="match status" value="2"/>
</dbReference>
<dbReference type="Gene3D" id="2.170.270.10">
    <property type="entry name" value="SET domain"/>
    <property type="match status" value="1"/>
</dbReference>
<evidence type="ECO:0000256" key="1">
    <source>
        <dbReference type="PROSITE-ProRule" id="PRU00339"/>
    </source>
</evidence>